<keyword evidence="5" id="KW-1185">Reference proteome</keyword>
<organism evidence="4 5">
    <name type="scientific">Trinickia fusca</name>
    <dbReference type="NCBI Taxonomy" id="2419777"/>
    <lineage>
        <taxon>Bacteria</taxon>
        <taxon>Pseudomonadati</taxon>
        <taxon>Pseudomonadota</taxon>
        <taxon>Betaproteobacteria</taxon>
        <taxon>Burkholderiales</taxon>
        <taxon>Burkholderiaceae</taxon>
        <taxon>Trinickia</taxon>
    </lineage>
</organism>
<comment type="caution">
    <text evidence="4">The sequence shown here is derived from an EMBL/GenBank/DDBJ whole genome shotgun (WGS) entry which is preliminary data.</text>
</comment>
<dbReference type="EMBL" id="RBZV01000005">
    <property type="protein sequence ID" value="RKP47625.1"/>
    <property type="molecule type" value="Genomic_DNA"/>
</dbReference>
<dbReference type="RefSeq" id="WP_121278569.1">
    <property type="nucleotide sequence ID" value="NZ_RBZV01000005.1"/>
</dbReference>
<dbReference type="Proteomes" id="UP000280434">
    <property type="component" value="Unassembled WGS sequence"/>
</dbReference>
<protein>
    <submittedName>
        <fullName evidence="4">Linear amide C-N hydrolase</fullName>
    </submittedName>
</protein>
<comment type="similarity">
    <text evidence="1">Belongs to the peptidase C59 family.</text>
</comment>
<dbReference type="PANTHER" id="PTHR35527:SF2">
    <property type="entry name" value="HYDROLASE"/>
    <property type="match status" value="1"/>
</dbReference>
<sequence length="402" mass="44189">MCQHMLFNAPLHHGQVEPRLHVSARVMELPGFPSTTLYKVPRGQRFPLVEYPIVNVAAAGHTWLNLYGFVGMAPSRPQFDEFPIFADGLNEAGLSCAALWCPGTRYPEPGSGNNLFYADFVPWALGRFATVAELEKELKSGAVRLFGPKADSKFYMPLHFISVDSTGACLVVECMNGEMQVYGQEYEARHHDGLGATVAGALSNAPSYDWHRTNITFYGNFTPFSEETSTTKMYPPPGCGQVGLPADASSPSRFVRAAFYQQAFSRLPKDGGGWLPAPQRTASVPLGGEPYSHSVQTLVNVALQATQIVMGTPYGTLLSETPEGGSKKVGVGDYCNWTVVRDHTNKTLYYTSAFNNLLQRIDLNGLKFDDRARMPDFPSIAVIPPARNEWYQEATGAFVQPR</sequence>
<evidence type="ECO:0000256" key="2">
    <source>
        <dbReference type="ARBA" id="ARBA00022801"/>
    </source>
</evidence>
<reference evidence="4 5" key="1">
    <citation type="submission" date="2018-10" db="EMBL/GenBank/DDBJ databases">
        <title>Paraburkholderia sp. 7MK8-2, isolated from soil.</title>
        <authorList>
            <person name="Gao Z.-H."/>
            <person name="Qiu L.-H."/>
        </authorList>
    </citation>
    <scope>NUCLEOTIDE SEQUENCE [LARGE SCALE GENOMIC DNA]</scope>
    <source>
        <strain evidence="4 5">7MK8-2</strain>
    </source>
</reference>
<evidence type="ECO:0000259" key="3">
    <source>
        <dbReference type="Pfam" id="PF02275"/>
    </source>
</evidence>
<dbReference type="InterPro" id="IPR052193">
    <property type="entry name" value="Peptidase_C59"/>
</dbReference>
<feature type="domain" description="Choloylglycine hydrolase/NAAA C-terminal" evidence="3">
    <location>
        <begin position="57"/>
        <end position="266"/>
    </location>
</feature>
<dbReference type="InterPro" id="IPR029132">
    <property type="entry name" value="CBAH/NAAA_C"/>
</dbReference>
<dbReference type="Pfam" id="PF02275">
    <property type="entry name" value="CBAH"/>
    <property type="match status" value="1"/>
</dbReference>
<dbReference type="PANTHER" id="PTHR35527">
    <property type="entry name" value="CHOLOYLGLYCINE HYDROLASE"/>
    <property type="match status" value="1"/>
</dbReference>
<dbReference type="AlphaFoldDB" id="A0A494XA45"/>
<dbReference type="GO" id="GO:0016787">
    <property type="term" value="F:hydrolase activity"/>
    <property type="evidence" value="ECO:0007669"/>
    <property type="project" value="UniProtKB-KW"/>
</dbReference>
<dbReference type="Gene3D" id="3.60.60.10">
    <property type="entry name" value="Penicillin V Acylase, Chain A"/>
    <property type="match status" value="1"/>
</dbReference>
<evidence type="ECO:0000313" key="4">
    <source>
        <dbReference type="EMBL" id="RKP47625.1"/>
    </source>
</evidence>
<dbReference type="OrthoDB" id="1265391at2"/>
<dbReference type="SUPFAM" id="SSF56235">
    <property type="entry name" value="N-terminal nucleophile aminohydrolases (Ntn hydrolases)"/>
    <property type="match status" value="1"/>
</dbReference>
<keyword evidence="2 4" id="KW-0378">Hydrolase</keyword>
<dbReference type="InterPro" id="IPR029055">
    <property type="entry name" value="Ntn_hydrolases_N"/>
</dbReference>
<evidence type="ECO:0000256" key="1">
    <source>
        <dbReference type="ARBA" id="ARBA00006625"/>
    </source>
</evidence>
<accession>A0A494XA45</accession>
<evidence type="ECO:0000313" key="5">
    <source>
        <dbReference type="Proteomes" id="UP000280434"/>
    </source>
</evidence>
<gene>
    <name evidence="4" type="ORF">D7S89_15490</name>
</gene>
<name>A0A494XA45_9BURK</name>
<proteinExistence type="inferred from homology"/>